<keyword evidence="2" id="KW-0472">Membrane</keyword>
<organism evidence="3 4">
    <name type="scientific">Vigna radiata var. radiata</name>
    <name type="common">Mung bean</name>
    <name type="synonym">Phaseolus aureus</name>
    <dbReference type="NCBI Taxonomy" id="3916"/>
    <lineage>
        <taxon>Eukaryota</taxon>
        <taxon>Viridiplantae</taxon>
        <taxon>Streptophyta</taxon>
        <taxon>Embryophyta</taxon>
        <taxon>Tracheophyta</taxon>
        <taxon>Spermatophyta</taxon>
        <taxon>Magnoliopsida</taxon>
        <taxon>eudicotyledons</taxon>
        <taxon>Gunneridae</taxon>
        <taxon>Pentapetalae</taxon>
        <taxon>rosids</taxon>
        <taxon>fabids</taxon>
        <taxon>Fabales</taxon>
        <taxon>Fabaceae</taxon>
        <taxon>Papilionoideae</taxon>
        <taxon>50 kb inversion clade</taxon>
        <taxon>NPAAA clade</taxon>
        <taxon>indigoferoid/millettioid clade</taxon>
        <taxon>Phaseoleae</taxon>
        <taxon>Vigna</taxon>
    </lineage>
</organism>
<keyword evidence="2" id="KW-0812">Transmembrane</keyword>
<feature type="transmembrane region" description="Helical" evidence="2">
    <location>
        <begin position="46"/>
        <end position="75"/>
    </location>
</feature>
<feature type="compositionally biased region" description="Basic and acidic residues" evidence="1">
    <location>
        <begin position="194"/>
        <end position="221"/>
    </location>
</feature>
<dbReference type="RefSeq" id="XP_022635500.1">
    <property type="nucleotide sequence ID" value="XM_022779779.1"/>
</dbReference>
<feature type="region of interest" description="Disordered" evidence="1">
    <location>
        <begin position="179"/>
        <end position="242"/>
    </location>
</feature>
<gene>
    <name evidence="4" type="primary">LOC106758945</name>
</gene>
<dbReference type="GeneID" id="106758945"/>
<proteinExistence type="predicted"/>
<dbReference type="PANTHER" id="PTHR33779:SF24">
    <property type="entry name" value="CHROMATIN REGULATOR PHD FAMILY-RELATED"/>
    <property type="match status" value="1"/>
</dbReference>
<feature type="transmembrane region" description="Helical" evidence="2">
    <location>
        <begin position="96"/>
        <end position="116"/>
    </location>
</feature>
<dbReference type="STRING" id="3916.A0A3Q0EUU5"/>
<protein>
    <submittedName>
        <fullName evidence="4">Uncharacterized protein LOC106758945 isoform X1</fullName>
    </submittedName>
</protein>
<reference evidence="3" key="1">
    <citation type="journal article" date="2014" name="Nat. Commun.">
        <title>Genome sequence of mungbean and insights into evolution within Vigna species.</title>
        <authorList>
            <person name="Kang Y.J."/>
            <person name="Kim S.K."/>
            <person name="Kim M.Y."/>
            <person name="Lestari P."/>
            <person name="Kim K.H."/>
            <person name="Ha B.K."/>
            <person name="Jun T.H."/>
            <person name="Hwang W.J."/>
            <person name="Lee T."/>
            <person name="Lee J."/>
            <person name="Shim S."/>
            <person name="Yoon M.Y."/>
            <person name="Jang Y.E."/>
            <person name="Han K.S."/>
            <person name="Taeprayoon P."/>
            <person name="Yoon N."/>
            <person name="Somta P."/>
            <person name="Tanya P."/>
            <person name="Kim K.S."/>
            <person name="Gwag J.G."/>
            <person name="Moon J.K."/>
            <person name="Lee Y.H."/>
            <person name="Park B.S."/>
            <person name="Bombarely A."/>
            <person name="Doyle J.J."/>
            <person name="Jackson S.A."/>
            <person name="Schafleitner R."/>
            <person name="Srinives P."/>
            <person name="Varshney R.K."/>
            <person name="Lee S.H."/>
        </authorList>
    </citation>
    <scope>NUCLEOTIDE SEQUENCE [LARGE SCALE GENOMIC DNA]</scope>
    <source>
        <strain evidence="3">cv. VC1973A</strain>
    </source>
</reference>
<evidence type="ECO:0000256" key="2">
    <source>
        <dbReference type="SAM" id="Phobius"/>
    </source>
</evidence>
<evidence type="ECO:0000313" key="4">
    <source>
        <dbReference type="RefSeq" id="XP_022635500.1"/>
    </source>
</evidence>
<keyword evidence="3" id="KW-1185">Reference proteome</keyword>
<evidence type="ECO:0000256" key="1">
    <source>
        <dbReference type="SAM" id="MobiDB-lite"/>
    </source>
</evidence>
<reference evidence="4" key="2">
    <citation type="submission" date="2025-08" db="UniProtKB">
        <authorList>
            <consortium name="RefSeq"/>
        </authorList>
    </citation>
    <scope>IDENTIFICATION</scope>
    <source>
        <tissue evidence="4">Leaf</tissue>
    </source>
</reference>
<dbReference type="AlphaFoldDB" id="A0A3Q0EUU5"/>
<evidence type="ECO:0000313" key="3">
    <source>
        <dbReference type="Proteomes" id="UP000087766"/>
    </source>
</evidence>
<accession>A0A3Q0EUU5</accession>
<feature type="transmembrane region" description="Helical" evidence="2">
    <location>
        <begin position="12"/>
        <end position="34"/>
    </location>
</feature>
<dbReference type="Proteomes" id="UP000087766">
    <property type="component" value="Chromosome 4"/>
</dbReference>
<sequence length="242" mass="27133">MAYTSVSHTDSTCAPVIFLYINYKLFVSLILSLPSSSSSSSSTWSFSLLVVIIFSLFLCVRVLFGFLGAFSLYFLPSKFSFSLRSIFGARRKQWWIFQRFAACAATWVSLTSFFAATNAVIASSTQPLLSSQPSYTNHDRGPTLASFYLHGYCSNYYGELPEIELCDWCQSEEKNLRHIGSNSKKPVTGNEAGATHRSEYSGEKMIKQHDHREESGSEKGKSPTPSPRPGTRRYKLLKDVMC</sequence>
<keyword evidence="2" id="KW-1133">Transmembrane helix</keyword>
<name>A0A3Q0EUU5_VIGRR</name>
<dbReference type="PANTHER" id="PTHR33779">
    <property type="entry name" value="EXPRESSED PROTEIN"/>
    <property type="match status" value="1"/>
</dbReference>